<dbReference type="EMBL" id="VZRB01000058">
    <property type="protein sequence ID" value="KAB1139563.1"/>
    <property type="molecule type" value="Genomic_DNA"/>
</dbReference>
<organism evidence="2 3">
    <name type="scientific">Streptomyces luteolifulvus</name>
    <dbReference type="NCBI Taxonomy" id="2615112"/>
    <lineage>
        <taxon>Bacteria</taxon>
        <taxon>Bacillati</taxon>
        <taxon>Actinomycetota</taxon>
        <taxon>Actinomycetes</taxon>
        <taxon>Kitasatosporales</taxon>
        <taxon>Streptomycetaceae</taxon>
        <taxon>Streptomyces</taxon>
    </lineage>
</organism>
<dbReference type="InterPro" id="IPR010852">
    <property type="entry name" value="ABATE"/>
</dbReference>
<proteinExistence type="predicted"/>
<dbReference type="InterPro" id="IPR021005">
    <property type="entry name" value="Znf_CGNR"/>
</dbReference>
<dbReference type="PANTHER" id="PTHR35525">
    <property type="entry name" value="BLL6575 PROTEIN"/>
    <property type="match status" value="1"/>
</dbReference>
<feature type="domain" description="Zinc finger CGNR" evidence="1">
    <location>
        <begin position="139"/>
        <end position="176"/>
    </location>
</feature>
<evidence type="ECO:0000313" key="3">
    <source>
        <dbReference type="Proteomes" id="UP000442707"/>
    </source>
</evidence>
<accession>A0A6H9UNB7</accession>
<dbReference type="PANTHER" id="PTHR35525:SF3">
    <property type="entry name" value="BLL6575 PROTEIN"/>
    <property type="match status" value="1"/>
</dbReference>
<dbReference type="Gene3D" id="1.10.3300.10">
    <property type="entry name" value="Jann2411-like domain"/>
    <property type="match status" value="1"/>
</dbReference>
<dbReference type="InterPro" id="IPR023286">
    <property type="entry name" value="ABATE_dom_sf"/>
</dbReference>
<dbReference type="Pfam" id="PF07336">
    <property type="entry name" value="ABATE"/>
    <property type="match status" value="1"/>
</dbReference>
<dbReference type="Pfam" id="PF11706">
    <property type="entry name" value="zf-CGNR"/>
    <property type="match status" value="1"/>
</dbReference>
<keyword evidence="3" id="KW-1185">Reference proteome</keyword>
<gene>
    <name evidence="2" type="ORF">F7R91_39370</name>
</gene>
<comment type="caution">
    <text evidence="2">The sequence shown here is derived from an EMBL/GenBank/DDBJ whole genome shotgun (WGS) entry which is preliminary data.</text>
</comment>
<dbReference type="AlphaFoldDB" id="A0A6H9UNB7"/>
<dbReference type="RefSeq" id="WP_150958375.1">
    <property type="nucleotide sequence ID" value="NZ_VZRB01000058.1"/>
</dbReference>
<reference evidence="2 3" key="1">
    <citation type="submission" date="2019-09" db="EMBL/GenBank/DDBJ databases">
        <title>Screening of Novel Bioactive Compounds from Soil-Associated.</title>
        <authorList>
            <person name="Zhao S."/>
        </authorList>
    </citation>
    <scope>NUCLEOTIDE SEQUENCE [LARGE SCALE GENOMIC DNA]</scope>
    <source>
        <strain evidence="2 3">HIT-DPA4</strain>
    </source>
</reference>
<dbReference type="Proteomes" id="UP000442707">
    <property type="component" value="Unassembled WGS sequence"/>
</dbReference>
<evidence type="ECO:0000259" key="1">
    <source>
        <dbReference type="Pfam" id="PF11706"/>
    </source>
</evidence>
<sequence>MTLRNLREMPWIGELPVLDLANTVLVGAGPAGEEVDLLTDPELLASWRDKAVDRELADLPLEDLADLRAPLREALDAAARQAPLPRPARARLNALAARAPVTFRVDDAGRLTEHEAGGPVAAAVARQALVLAAGPEQARLRRCPAPSCGMFFLARRRDQAWCSIGCGNRARAARRSEQRTD</sequence>
<dbReference type="SUPFAM" id="SSF160904">
    <property type="entry name" value="Jann2411-like"/>
    <property type="match status" value="1"/>
</dbReference>
<name>A0A6H9UNB7_9ACTN</name>
<evidence type="ECO:0000313" key="2">
    <source>
        <dbReference type="EMBL" id="KAB1139563.1"/>
    </source>
</evidence>
<protein>
    <recommendedName>
        <fullName evidence="1">Zinc finger CGNR domain-containing protein</fullName>
    </recommendedName>
</protein>